<proteinExistence type="predicted"/>
<protein>
    <submittedName>
        <fullName evidence="1">Uncharacterized protein</fullName>
    </submittedName>
</protein>
<sequence length="90" mass="10069">MAACYHETAVQRHEMELWHYGNSATEPCHLSLGTAVLWSDVATPILELRRQLGAAVPNCFSIYSHLMVLLHTTKMLFVGLCSQLITITLI</sequence>
<dbReference type="Proteomes" id="UP000237105">
    <property type="component" value="Unassembled WGS sequence"/>
</dbReference>
<reference evidence="2" key="1">
    <citation type="submission" date="2016-06" db="EMBL/GenBank/DDBJ databases">
        <title>Parallel loss of symbiosis genes in relatives of nitrogen-fixing non-legume Parasponia.</title>
        <authorList>
            <person name="Van Velzen R."/>
            <person name="Holmer R."/>
            <person name="Bu F."/>
            <person name="Rutten L."/>
            <person name="Van Zeijl A."/>
            <person name="Liu W."/>
            <person name="Santuari L."/>
            <person name="Cao Q."/>
            <person name="Sharma T."/>
            <person name="Shen D."/>
            <person name="Roswanjaya Y."/>
            <person name="Wardhani T."/>
            <person name="Kalhor M.S."/>
            <person name="Jansen J."/>
            <person name="Van den Hoogen J."/>
            <person name="Gungor B."/>
            <person name="Hartog M."/>
            <person name="Hontelez J."/>
            <person name="Verver J."/>
            <person name="Yang W.-C."/>
            <person name="Schijlen E."/>
            <person name="Repin R."/>
            <person name="Schilthuizen M."/>
            <person name="Schranz E."/>
            <person name="Heidstra R."/>
            <person name="Miyata K."/>
            <person name="Fedorova E."/>
            <person name="Kohlen W."/>
            <person name="Bisseling T."/>
            <person name="Smit S."/>
            <person name="Geurts R."/>
        </authorList>
    </citation>
    <scope>NUCLEOTIDE SEQUENCE [LARGE SCALE GENOMIC DNA]</scope>
    <source>
        <strain evidence="2">cv. WU1-14</strain>
    </source>
</reference>
<evidence type="ECO:0000313" key="1">
    <source>
        <dbReference type="EMBL" id="PON46214.1"/>
    </source>
</evidence>
<dbReference type="AlphaFoldDB" id="A0A2P5BBP4"/>
<keyword evidence="2" id="KW-1185">Reference proteome</keyword>
<name>A0A2P5BBP4_PARAD</name>
<comment type="caution">
    <text evidence="1">The sequence shown here is derived from an EMBL/GenBank/DDBJ whole genome shotgun (WGS) entry which is preliminary data.</text>
</comment>
<organism evidence="1 2">
    <name type="scientific">Parasponia andersonii</name>
    <name type="common">Sponia andersonii</name>
    <dbReference type="NCBI Taxonomy" id="3476"/>
    <lineage>
        <taxon>Eukaryota</taxon>
        <taxon>Viridiplantae</taxon>
        <taxon>Streptophyta</taxon>
        <taxon>Embryophyta</taxon>
        <taxon>Tracheophyta</taxon>
        <taxon>Spermatophyta</taxon>
        <taxon>Magnoliopsida</taxon>
        <taxon>eudicotyledons</taxon>
        <taxon>Gunneridae</taxon>
        <taxon>Pentapetalae</taxon>
        <taxon>rosids</taxon>
        <taxon>fabids</taxon>
        <taxon>Rosales</taxon>
        <taxon>Cannabaceae</taxon>
        <taxon>Parasponia</taxon>
    </lineage>
</organism>
<evidence type="ECO:0000313" key="2">
    <source>
        <dbReference type="Proteomes" id="UP000237105"/>
    </source>
</evidence>
<dbReference type="EMBL" id="JXTB01000316">
    <property type="protein sequence ID" value="PON46214.1"/>
    <property type="molecule type" value="Genomic_DNA"/>
</dbReference>
<gene>
    <name evidence="1" type="ORF">PanWU01x14_253380</name>
</gene>
<accession>A0A2P5BBP4</accession>